<evidence type="ECO:0000313" key="9">
    <source>
        <dbReference type="Proteomes" id="UP000652477"/>
    </source>
</evidence>
<feature type="transmembrane region" description="Helical" evidence="6">
    <location>
        <begin position="572"/>
        <end position="592"/>
    </location>
</feature>
<dbReference type="Proteomes" id="UP000652477">
    <property type="component" value="Unassembled WGS sequence"/>
</dbReference>
<dbReference type="PANTHER" id="PTHR33406">
    <property type="entry name" value="MEMBRANE PROTEIN MJ1562-RELATED"/>
    <property type="match status" value="1"/>
</dbReference>
<evidence type="ECO:0000256" key="1">
    <source>
        <dbReference type="ARBA" id="ARBA00004651"/>
    </source>
</evidence>
<sequence>MIKTGKWIARHRVFILIMGVLLLIPSIIGIAKTRINYDLLSYLPENLETVKGQDILVDEYGMGAFSMVVVEGMELKDVQKLEEKFSEVPHVKDVLWYDDVADLSLPAEMLPKDIREVFYNGDATMMLALFDNTTSSDEAMDALTEMRQIADKQCFISGMTGIVTDIKNLCLKELPIYVVIAAALAFLILELTGTSFLVPVFFLLSIGVAIVYNMGSNLFLGQISYITQALTAVLQLGVTMDYSIFLLNSYEENKLRFPGEKDRAMGHAIANTFKSVVGSSVTTVAGFAALCFMTFALGKDLGIVMAKGVIIGVLCCVTLLPALILIFDKPIEKTRHRPLIKNLDKPSAFITKHYKVWIALFVLLLFPAIYGNNHTEIYYNIAQSLPDSLESNVANEELKKEFDMENVHMILMDKNLSAKEKSGMLEEIEKVEGVRWTIGLNSLVGPAVPDTMLPDDIKSMMQSDKYELAFVSSEYASATPEVNTQVASIDKIVKSYDDKALVIGEAPMMKDLQDVTDIDLKVVNAISIIAIFLIIMLVFKSLLLPVILVSVIEFAIFVNMAVPYYQGVSLPFVASIVIGTIQLGATVDYAILMTSRYQKERQRGRGKKEAISIAHKTSMLSIISSGLSFFAATFGVACYSQVDMIGSICTLLARGAIISMCVVILVLPAMFMIFDKPICRLSVGFLGKKGKVEQGSFKQVSKIENGGRQHEK</sequence>
<keyword evidence="4 6" id="KW-1133">Transmembrane helix</keyword>
<dbReference type="Pfam" id="PF03176">
    <property type="entry name" value="MMPL"/>
    <property type="match status" value="2"/>
</dbReference>
<dbReference type="InterPro" id="IPR050545">
    <property type="entry name" value="Mycobact_MmpL"/>
</dbReference>
<dbReference type="AlphaFoldDB" id="A0A923LL70"/>
<evidence type="ECO:0000256" key="3">
    <source>
        <dbReference type="ARBA" id="ARBA00022692"/>
    </source>
</evidence>
<evidence type="ECO:0000256" key="5">
    <source>
        <dbReference type="ARBA" id="ARBA00023136"/>
    </source>
</evidence>
<dbReference type="PANTHER" id="PTHR33406:SF13">
    <property type="entry name" value="MEMBRANE PROTEIN YDFJ"/>
    <property type="match status" value="1"/>
</dbReference>
<name>A0A923LL70_9FIRM</name>
<keyword evidence="9" id="KW-1185">Reference proteome</keyword>
<evidence type="ECO:0000256" key="4">
    <source>
        <dbReference type="ARBA" id="ARBA00022989"/>
    </source>
</evidence>
<feature type="domain" description="Membrane transport protein MMPL" evidence="7">
    <location>
        <begin position="448"/>
        <end position="673"/>
    </location>
</feature>
<feature type="transmembrane region" description="Helical" evidence="6">
    <location>
        <begin position="546"/>
        <end position="566"/>
    </location>
</feature>
<evidence type="ECO:0000256" key="2">
    <source>
        <dbReference type="ARBA" id="ARBA00022475"/>
    </source>
</evidence>
<gene>
    <name evidence="8" type="ORF">H8S37_14230</name>
</gene>
<feature type="transmembrane region" description="Helical" evidence="6">
    <location>
        <begin position="522"/>
        <end position="539"/>
    </location>
</feature>
<keyword evidence="3 6" id="KW-0812">Transmembrane</keyword>
<organism evidence="8 9">
    <name type="scientific">Mediterraneibacter hominis</name>
    <dbReference type="NCBI Taxonomy" id="2763054"/>
    <lineage>
        <taxon>Bacteria</taxon>
        <taxon>Bacillati</taxon>
        <taxon>Bacillota</taxon>
        <taxon>Clostridia</taxon>
        <taxon>Lachnospirales</taxon>
        <taxon>Lachnospiraceae</taxon>
        <taxon>Mediterraneibacter</taxon>
    </lineage>
</organism>
<feature type="transmembrane region" description="Helical" evidence="6">
    <location>
        <begin position="268"/>
        <end position="297"/>
    </location>
</feature>
<proteinExistence type="predicted"/>
<feature type="transmembrane region" description="Helical" evidence="6">
    <location>
        <begin position="226"/>
        <end position="247"/>
    </location>
</feature>
<keyword evidence="5 6" id="KW-0472">Membrane</keyword>
<feature type="transmembrane region" description="Helical" evidence="6">
    <location>
        <begin position="613"/>
        <end position="639"/>
    </location>
</feature>
<accession>A0A923LL70</accession>
<feature type="transmembrane region" description="Helical" evidence="6">
    <location>
        <begin position="174"/>
        <end position="189"/>
    </location>
</feature>
<feature type="transmembrane region" description="Helical" evidence="6">
    <location>
        <begin position="354"/>
        <end position="370"/>
    </location>
</feature>
<dbReference type="EMBL" id="JACOPF010000003">
    <property type="protein sequence ID" value="MBC5690072.1"/>
    <property type="molecule type" value="Genomic_DNA"/>
</dbReference>
<comment type="subcellular location">
    <subcellularLocation>
        <location evidence="1">Cell membrane</location>
        <topology evidence="1">Multi-pass membrane protein</topology>
    </subcellularLocation>
</comment>
<protein>
    <submittedName>
        <fullName evidence="8">MMPL family transporter</fullName>
    </submittedName>
</protein>
<feature type="domain" description="Membrane transport protein MMPL" evidence="7">
    <location>
        <begin position="120"/>
        <end position="327"/>
    </location>
</feature>
<reference evidence="8" key="1">
    <citation type="submission" date="2020-08" db="EMBL/GenBank/DDBJ databases">
        <title>Genome public.</title>
        <authorList>
            <person name="Liu C."/>
            <person name="Sun Q."/>
        </authorList>
    </citation>
    <scope>NUCLEOTIDE SEQUENCE</scope>
    <source>
        <strain evidence="8">NSJ-55</strain>
    </source>
</reference>
<evidence type="ECO:0000313" key="8">
    <source>
        <dbReference type="EMBL" id="MBC5690072.1"/>
    </source>
</evidence>
<evidence type="ECO:0000256" key="6">
    <source>
        <dbReference type="SAM" id="Phobius"/>
    </source>
</evidence>
<evidence type="ECO:0000259" key="7">
    <source>
        <dbReference type="Pfam" id="PF03176"/>
    </source>
</evidence>
<keyword evidence="2" id="KW-1003">Cell membrane</keyword>
<feature type="transmembrane region" description="Helical" evidence="6">
    <location>
        <begin position="12"/>
        <end position="31"/>
    </location>
</feature>
<dbReference type="SUPFAM" id="SSF82866">
    <property type="entry name" value="Multidrug efflux transporter AcrB transmembrane domain"/>
    <property type="match status" value="2"/>
</dbReference>
<comment type="caution">
    <text evidence="8">The sequence shown here is derived from an EMBL/GenBank/DDBJ whole genome shotgun (WGS) entry which is preliminary data.</text>
</comment>
<dbReference type="GO" id="GO:0005886">
    <property type="term" value="C:plasma membrane"/>
    <property type="evidence" value="ECO:0007669"/>
    <property type="project" value="UniProtKB-SubCell"/>
</dbReference>
<dbReference type="InterPro" id="IPR004869">
    <property type="entry name" value="MMPL_dom"/>
</dbReference>
<feature type="transmembrane region" description="Helical" evidence="6">
    <location>
        <begin position="651"/>
        <end position="674"/>
    </location>
</feature>
<feature type="transmembrane region" description="Helical" evidence="6">
    <location>
        <begin position="303"/>
        <end position="327"/>
    </location>
</feature>
<feature type="transmembrane region" description="Helical" evidence="6">
    <location>
        <begin position="196"/>
        <end position="214"/>
    </location>
</feature>
<dbReference type="Gene3D" id="1.20.1640.10">
    <property type="entry name" value="Multidrug efflux transporter AcrB transmembrane domain"/>
    <property type="match status" value="2"/>
</dbReference>